<reference evidence="2 3" key="1">
    <citation type="submission" date="2023-07" db="EMBL/GenBank/DDBJ databases">
        <title>Sorghum-associated microbial communities from plants grown in Nebraska, USA.</title>
        <authorList>
            <person name="Schachtman D."/>
        </authorList>
    </citation>
    <scope>NUCLEOTIDE SEQUENCE [LARGE SCALE GENOMIC DNA]</scope>
    <source>
        <strain evidence="2 3">BE167</strain>
    </source>
</reference>
<feature type="transmembrane region" description="Helical" evidence="1">
    <location>
        <begin position="45"/>
        <end position="69"/>
    </location>
</feature>
<organism evidence="2 3">
    <name type="scientific">Arthrobacter ginsengisoli</name>
    <dbReference type="NCBI Taxonomy" id="1356565"/>
    <lineage>
        <taxon>Bacteria</taxon>
        <taxon>Bacillati</taxon>
        <taxon>Actinomycetota</taxon>
        <taxon>Actinomycetes</taxon>
        <taxon>Micrococcales</taxon>
        <taxon>Micrococcaceae</taxon>
        <taxon>Arthrobacter</taxon>
    </lineage>
</organism>
<name>A0ABU1U8R5_9MICC</name>
<dbReference type="Proteomes" id="UP001252243">
    <property type="component" value="Unassembled WGS sequence"/>
</dbReference>
<sequence length="138" mass="15475">MSIFMHPLPRARSLRQWPGEVRPGDVVMKEFFDRLPPWALNTSRVLAVLTLPMAVIAAVFVAAFVGTWGLDHDIFYMRTEATLIGIVPLIVAVIISLFIRWFGSRKVAFRLLCFSLAALVLFVGTAAALETINWLPVY</sequence>
<evidence type="ECO:0000256" key="1">
    <source>
        <dbReference type="SAM" id="Phobius"/>
    </source>
</evidence>
<feature type="transmembrane region" description="Helical" evidence="1">
    <location>
        <begin position="81"/>
        <end position="99"/>
    </location>
</feature>
<keyword evidence="1" id="KW-0472">Membrane</keyword>
<dbReference type="RefSeq" id="WP_310050844.1">
    <property type="nucleotide sequence ID" value="NZ_JAVDVQ010000002.1"/>
</dbReference>
<dbReference type="EMBL" id="JAVDVQ010000002">
    <property type="protein sequence ID" value="MDR7081568.1"/>
    <property type="molecule type" value="Genomic_DNA"/>
</dbReference>
<protein>
    <submittedName>
        <fullName evidence="2">Uncharacterized protein</fullName>
    </submittedName>
</protein>
<gene>
    <name evidence="2" type="ORF">J2X01_000845</name>
</gene>
<keyword evidence="1" id="KW-1133">Transmembrane helix</keyword>
<keyword evidence="1" id="KW-0812">Transmembrane</keyword>
<feature type="transmembrane region" description="Helical" evidence="1">
    <location>
        <begin position="111"/>
        <end position="129"/>
    </location>
</feature>
<proteinExistence type="predicted"/>
<keyword evidence="3" id="KW-1185">Reference proteome</keyword>
<comment type="caution">
    <text evidence="2">The sequence shown here is derived from an EMBL/GenBank/DDBJ whole genome shotgun (WGS) entry which is preliminary data.</text>
</comment>
<evidence type="ECO:0000313" key="2">
    <source>
        <dbReference type="EMBL" id="MDR7081568.1"/>
    </source>
</evidence>
<evidence type="ECO:0000313" key="3">
    <source>
        <dbReference type="Proteomes" id="UP001252243"/>
    </source>
</evidence>
<accession>A0ABU1U8R5</accession>